<dbReference type="Proteomes" id="UP000246464">
    <property type="component" value="Chromosome 13"/>
</dbReference>
<dbReference type="EMBL" id="CP026255">
    <property type="protein sequence ID" value="AWP12612.1"/>
    <property type="molecule type" value="Genomic_DNA"/>
</dbReference>
<keyword evidence="3" id="KW-1185">Reference proteome</keyword>
<feature type="region of interest" description="Disordered" evidence="1">
    <location>
        <begin position="69"/>
        <end position="102"/>
    </location>
</feature>
<evidence type="ECO:0000256" key="1">
    <source>
        <dbReference type="SAM" id="MobiDB-lite"/>
    </source>
</evidence>
<reference evidence="2 3" key="1">
    <citation type="submission" date="2017-12" db="EMBL/GenBank/DDBJ databases">
        <title>Integrating genomic resources of turbot (Scophthalmus maximus) in depth evaluation of genetic and physical mapping variation across individuals.</title>
        <authorList>
            <person name="Martinez P."/>
        </authorList>
    </citation>
    <scope>NUCLEOTIDE SEQUENCE [LARGE SCALE GENOMIC DNA]</scope>
</reference>
<sequence length="102" mass="11117">MSVGSTRRSFPTTVSGSLLSQCNHSLLPLLQPHPPFHFPSYQHELVPIKRLLIRSTVASGSIHVGIAGNGSHVTSPLSRTSNQLHPPHHLTWPRSCSSSPIR</sequence>
<organism evidence="2 3">
    <name type="scientific">Scophthalmus maximus</name>
    <name type="common">Turbot</name>
    <name type="synonym">Psetta maxima</name>
    <dbReference type="NCBI Taxonomy" id="52904"/>
    <lineage>
        <taxon>Eukaryota</taxon>
        <taxon>Metazoa</taxon>
        <taxon>Chordata</taxon>
        <taxon>Craniata</taxon>
        <taxon>Vertebrata</taxon>
        <taxon>Euteleostomi</taxon>
        <taxon>Actinopterygii</taxon>
        <taxon>Neopterygii</taxon>
        <taxon>Teleostei</taxon>
        <taxon>Neoteleostei</taxon>
        <taxon>Acanthomorphata</taxon>
        <taxon>Carangaria</taxon>
        <taxon>Pleuronectiformes</taxon>
        <taxon>Pleuronectoidei</taxon>
        <taxon>Scophthalmidae</taxon>
        <taxon>Scophthalmus</taxon>
    </lineage>
</organism>
<dbReference type="AlphaFoldDB" id="A0A2U9CCL0"/>
<evidence type="ECO:0000313" key="3">
    <source>
        <dbReference type="Proteomes" id="UP000246464"/>
    </source>
</evidence>
<gene>
    <name evidence="2" type="ORF">SMAX5B_006928</name>
</gene>
<protein>
    <submittedName>
        <fullName evidence="2">Uncharacterized protein</fullName>
    </submittedName>
</protein>
<name>A0A2U9CCL0_SCOMX</name>
<accession>A0A2U9CCL0</accession>
<proteinExistence type="predicted"/>
<feature type="compositionally biased region" description="Polar residues" evidence="1">
    <location>
        <begin position="71"/>
        <end position="84"/>
    </location>
</feature>
<feature type="non-terminal residue" evidence="2">
    <location>
        <position position="102"/>
    </location>
</feature>
<evidence type="ECO:0000313" key="2">
    <source>
        <dbReference type="EMBL" id="AWP12612.1"/>
    </source>
</evidence>